<dbReference type="AlphaFoldDB" id="A0A430Q4I8"/>
<evidence type="ECO:0008006" key="3">
    <source>
        <dbReference type="Google" id="ProtNLM"/>
    </source>
</evidence>
<comment type="caution">
    <text evidence="1">The sequence shown here is derived from an EMBL/GenBank/DDBJ whole genome shotgun (WGS) entry which is preliminary data.</text>
</comment>
<dbReference type="Proteomes" id="UP000290809">
    <property type="component" value="Unassembled WGS sequence"/>
</dbReference>
<feature type="non-terminal residue" evidence="1">
    <location>
        <position position="1"/>
    </location>
</feature>
<reference evidence="1 2" key="1">
    <citation type="journal article" date="2019" name="PLoS Pathog.">
        <title>Genome sequence of the bovine parasite Schistosoma bovis Tanzania.</title>
        <authorList>
            <person name="Oey H."/>
            <person name="Zakrzewski M."/>
            <person name="Gobert G."/>
            <person name="Gravermann K."/>
            <person name="Stoye J."/>
            <person name="Jones M."/>
            <person name="Mcmanus D."/>
            <person name="Krause L."/>
        </authorList>
    </citation>
    <scope>NUCLEOTIDE SEQUENCE [LARGE SCALE GENOMIC DNA]</scope>
    <source>
        <strain evidence="1 2">TAN1997</strain>
    </source>
</reference>
<dbReference type="STRING" id="6184.A0A430Q4I8"/>
<name>A0A430Q4I8_SCHBO</name>
<organism evidence="1 2">
    <name type="scientific">Schistosoma bovis</name>
    <name type="common">Blood fluke</name>
    <dbReference type="NCBI Taxonomy" id="6184"/>
    <lineage>
        <taxon>Eukaryota</taxon>
        <taxon>Metazoa</taxon>
        <taxon>Spiralia</taxon>
        <taxon>Lophotrochozoa</taxon>
        <taxon>Platyhelminthes</taxon>
        <taxon>Trematoda</taxon>
        <taxon>Digenea</taxon>
        <taxon>Strigeidida</taxon>
        <taxon>Schistosomatoidea</taxon>
        <taxon>Schistosomatidae</taxon>
        <taxon>Schistosoma</taxon>
    </lineage>
</organism>
<keyword evidence="2" id="KW-1185">Reference proteome</keyword>
<evidence type="ECO:0000313" key="2">
    <source>
        <dbReference type="Proteomes" id="UP000290809"/>
    </source>
</evidence>
<dbReference type="PANTHER" id="PTHR47331:SF1">
    <property type="entry name" value="GAG-LIKE PROTEIN"/>
    <property type="match status" value="1"/>
</dbReference>
<evidence type="ECO:0000313" key="1">
    <source>
        <dbReference type="EMBL" id="RTG82619.1"/>
    </source>
</evidence>
<gene>
    <name evidence="1" type="ORF">DC041_0002117</name>
</gene>
<protein>
    <recommendedName>
        <fullName evidence="3">Peptidase aspartic putative domain-containing protein</fullName>
    </recommendedName>
</protein>
<accession>A0A430Q4I8</accession>
<proteinExistence type="predicted"/>
<dbReference type="EMBL" id="QMKO01002764">
    <property type="protein sequence ID" value="RTG82619.1"/>
    <property type="molecule type" value="Genomic_DNA"/>
</dbReference>
<dbReference type="PANTHER" id="PTHR47331">
    <property type="entry name" value="PHD-TYPE DOMAIN-CONTAINING PROTEIN"/>
    <property type="match status" value="1"/>
</dbReference>
<sequence>CGYKESLKEDVFLGLIPVRLRAGDKEVSGYAFLDNGSDTTLIKLSTVRRLGLSSGSASTTIKAVNGNKLSRSTTKVIKAYSLNRDECICIEQAVVVEDLPVHRPRVPVKDSAKKWPHLIDLPWTESVDGEVMLLIGCDVPEAHWVLDQRLGGRKSPYAIRTLLGWVLFGPAGFSKNSKRIVNYISQSDNPVEQLKEIYNYEFADVHSSDKALSLNDKTAQKFSSDCDSSVGESVLNNFYVDDCLVSFPNDEDAKSFVVQLNELMTRGGFKLKKWVTNSEIVRKVFPQSDSMEAIVDMPLNQGPTHRALGIEWDTTHDVFNFRFDPGKKLRLEEEYYSPFHLFSVLWA</sequence>